<accession>A0A375CA17</accession>
<gene>
    <name evidence="2" type="ORF">CBM2586_B10593</name>
</gene>
<organism evidence="2">
    <name type="scientific">Cupriavidus taiwanensis</name>
    <dbReference type="NCBI Taxonomy" id="164546"/>
    <lineage>
        <taxon>Bacteria</taxon>
        <taxon>Pseudomonadati</taxon>
        <taxon>Pseudomonadota</taxon>
        <taxon>Betaproteobacteria</taxon>
        <taxon>Burkholderiales</taxon>
        <taxon>Burkholderiaceae</taxon>
        <taxon>Cupriavidus</taxon>
    </lineage>
</organism>
<name>A0A375CA17_9BURK</name>
<dbReference type="AlphaFoldDB" id="A0A375CA17"/>
<feature type="region of interest" description="Disordered" evidence="1">
    <location>
        <begin position="1"/>
        <end position="58"/>
    </location>
</feature>
<dbReference type="Proteomes" id="UP000257016">
    <property type="component" value="Unassembled WGS sequence"/>
</dbReference>
<proteinExistence type="predicted"/>
<sequence length="58" mass="5903">MPVTAMHERDFVEAPALSPAPLPRAGEGSKQAGCENPLGSPAIARASAAKHSVPVPKT</sequence>
<evidence type="ECO:0000256" key="1">
    <source>
        <dbReference type="SAM" id="MobiDB-lite"/>
    </source>
</evidence>
<feature type="compositionally biased region" description="Low complexity" evidence="1">
    <location>
        <begin position="14"/>
        <end position="25"/>
    </location>
</feature>
<comment type="caution">
    <text evidence="2">The sequence shown here is derived from an EMBL/GenBank/DDBJ whole genome shotgun (WGS) entry which is preliminary data.</text>
</comment>
<reference evidence="2" key="1">
    <citation type="submission" date="2018-01" db="EMBL/GenBank/DDBJ databases">
        <authorList>
            <person name="Clerissi C."/>
        </authorList>
    </citation>
    <scope>NUCLEOTIDE SEQUENCE</scope>
    <source>
        <strain evidence="2">Cupriavidus taiwanensis LMG 19430</strain>
    </source>
</reference>
<dbReference type="EMBL" id="OFSN01000015">
    <property type="protein sequence ID" value="SOY65998.1"/>
    <property type="molecule type" value="Genomic_DNA"/>
</dbReference>
<protein>
    <submittedName>
        <fullName evidence="2">Uncharacterized protein</fullName>
    </submittedName>
</protein>
<evidence type="ECO:0000313" key="2">
    <source>
        <dbReference type="EMBL" id="SOY65998.1"/>
    </source>
</evidence>
<feature type="compositionally biased region" description="Basic and acidic residues" evidence="1">
    <location>
        <begin position="1"/>
        <end position="12"/>
    </location>
</feature>